<evidence type="ECO:0000256" key="5">
    <source>
        <dbReference type="ARBA" id="ARBA00022692"/>
    </source>
</evidence>
<keyword evidence="3 12" id="KW-0813">Transport</keyword>
<evidence type="ECO:0000256" key="12">
    <source>
        <dbReference type="RuleBase" id="RU000679"/>
    </source>
</evidence>
<feature type="transmembrane region" description="Helical" evidence="13">
    <location>
        <begin position="534"/>
        <end position="554"/>
    </location>
</feature>
<evidence type="ECO:0000256" key="9">
    <source>
        <dbReference type="ARBA" id="ARBA00023136"/>
    </source>
</evidence>
<dbReference type="GeneID" id="134284207"/>
<reference evidence="15" key="1">
    <citation type="journal article" date="2015" name="Proc. Natl. Acad. Sci. U.S.A.">
        <title>Genome sequence of the Asian Tiger mosquito, Aedes albopictus, reveals insights into its biology, genetics, and evolution.</title>
        <authorList>
            <person name="Chen X.G."/>
            <person name="Jiang X."/>
            <person name="Gu J."/>
            <person name="Xu M."/>
            <person name="Wu Y."/>
            <person name="Deng Y."/>
            <person name="Zhang C."/>
            <person name="Bonizzoni M."/>
            <person name="Dermauw W."/>
            <person name="Vontas J."/>
            <person name="Armbruster P."/>
            <person name="Huang X."/>
            <person name="Yang Y."/>
            <person name="Zhang H."/>
            <person name="He W."/>
            <person name="Peng H."/>
            <person name="Liu Y."/>
            <person name="Wu K."/>
            <person name="Chen J."/>
            <person name="Lirakis M."/>
            <person name="Topalis P."/>
            <person name="Van Leeuwen T."/>
            <person name="Hall A.B."/>
            <person name="Jiang X."/>
            <person name="Thorpe C."/>
            <person name="Mueller R.L."/>
            <person name="Sun C."/>
            <person name="Waterhouse R.M."/>
            <person name="Yan G."/>
            <person name="Tu Z.J."/>
            <person name="Fang X."/>
            <person name="James A.A."/>
        </authorList>
    </citation>
    <scope>NUCLEOTIDE SEQUENCE [LARGE SCALE GENOMIC DNA]</scope>
    <source>
        <strain evidence="15">Foshan</strain>
    </source>
</reference>
<evidence type="ECO:0000256" key="8">
    <source>
        <dbReference type="ARBA" id="ARBA00023065"/>
    </source>
</evidence>
<feature type="transmembrane region" description="Helical" evidence="13">
    <location>
        <begin position="42"/>
        <end position="59"/>
    </location>
</feature>
<keyword evidence="11 12" id="KW-0407">Ion channel</keyword>
<evidence type="ECO:0000256" key="1">
    <source>
        <dbReference type="ARBA" id="ARBA00004141"/>
    </source>
</evidence>
<dbReference type="PANTHER" id="PTHR11690">
    <property type="entry name" value="AMILORIDE-SENSITIVE SODIUM CHANNEL-RELATED"/>
    <property type="match status" value="1"/>
</dbReference>
<dbReference type="Gene3D" id="1.10.287.820">
    <property type="entry name" value="Acid-sensing ion channel domain"/>
    <property type="match status" value="1"/>
</dbReference>
<dbReference type="Proteomes" id="UP000069940">
    <property type="component" value="Unassembled WGS sequence"/>
</dbReference>
<evidence type="ECO:0008006" key="16">
    <source>
        <dbReference type="Google" id="ProtNLM"/>
    </source>
</evidence>
<name>A0ABM1ZDE1_AEDAL</name>
<keyword evidence="8 12" id="KW-0406">Ion transport</keyword>
<organism evidence="14 15">
    <name type="scientific">Aedes albopictus</name>
    <name type="common">Asian tiger mosquito</name>
    <name type="synonym">Stegomyia albopicta</name>
    <dbReference type="NCBI Taxonomy" id="7160"/>
    <lineage>
        <taxon>Eukaryota</taxon>
        <taxon>Metazoa</taxon>
        <taxon>Ecdysozoa</taxon>
        <taxon>Arthropoda</taxon>
        <taxon>Hexapoda</taxon>
        <taxon>Insecta</taxon>
        <taxon>Pterygota</taxon>
        <taxon>Neoptera</taxon>
        <taxon>Endopterygota</taxon>
        <taxon>Diptera</taxon>
        <taxon>Nematocera</taxon>
        <taxon>Culicoidea</taxon>
        <taxon>Culicidae</taxon>
        <taxon>Culicinae</taxon>
        <taxon>Aedini</taxon>
        <taxon>Aedes</taxon>
        <taxon>Stegomyia</taxon>
    </lineage>
</organism>
<evidence type="ECO:0000256" key="11">
    <source>
        <dbReference type="ARBA" id="ARBA00023303"/>
    </source>
</evidence>
<accession>A0ABM1ZDE1</accession>
<dbReference type="EnsemblMetazoa" id="AALFPA23_017456.R25462">
    <property type="protein sequence ID" value="AALFPA23_017456.P25462"/>
    <property type="gene ID" value="AALFPA23_017456"/>
</dbReference>
<evidence type="ECO:0000313" key="14">
    <source>
        <dbReference type="EnsemblMetazoa" id="AALFPA23_017456.P25462"/>
    </source>
</evidence>
<evidence type="ECO:0000256" key="2">
    <source>
        <dbReference type="ARBA" id="ARBA00007193"/>
    </source>
</evidence>
<evidence type="ECO:0000256" key="6">
    <source>
        <dbReference type="ARBA" id="ARBA00022989"/>
    </source>
</evidence>
<evidence type="ECO:0000313" key="15">
    <source>
        <dbReference type="Proteomes" id="UP000069940"/>
    </source>
</evidence>
<keyword evidence="9 13" id="KW-0472">Membrane</keyword>
<dbReference type="RefSeq" id="XP_062698804.1">
    <property type="nucleotide sequence ID" value="XM_062842820.1"/>
</dbReference>
<dbReference type="Pfam" id="PF00858">
    <property type="entry name" value="ASC"/>
    <property type="match status" value="1"/>
</dbReference>
<keyword evidence="4 12" id="KW-0894">Sodium channel</keyword>
<dbReference type="PANTHER" id="PTHR11690:SF288">
    <property type="entry name" value="AMILORIDE-SENSITIVE NA+ CHANNEL-RELATED"/>
    <property type="match status" value="1"/>
</dbReference>
<protein>
    <recommendedName>
        <fullName evidence="16">Pickpocket</fullName>
    </recommendedName>
</protein>
<evidence type="ECO:0000256" key="4">
    <source>
        <dbReference type="ARBA" id="ARBA00022461"/>
    </source>
</evidence>
<evidence type="ECO:0000256" key="13">
    <source>
        <dbReference type="SAM" id="Phobius"/>
    </source>
</evidence>
<keyword evidence="15" id="KW-1185">Reference proteome</keyword>
<dbReference type="Gene3D" id="1.10.287.770">
    <property type="entry name" value="YojJ-like"/>
    <property type="match status" value="1"/>
</dbReference>
<dbReference type="InterPro" id="IPR001873">
    <property type="entry name" value="ENaC"/>
</dbReference>
<proteinExistence type="inferred from homology"/>
<evidence type="ECO:0000256" key="3">
    <source>
        <dbReference type="ARBA" id="ARBA00022448"/>
    </source>
</evidence>
<evidence type="ECO:0000256" key="7">
    <source>
        <dbReference type="ARBA" id="ARBA00023053"/>
    </source>
</evidence>
<keyword evidence="6 13" id="KW-1133">Transmembrane helix</keyword>
<keyword evidence="10 12" id="KW-0739">Sodium transport</keyword>
<sequence>MRWFRTKSKPPSSTIFGEYCATSSVHGVRYFSDPERTWCEKFWWIVMFFVSVVGCAMLIESSWQKWNLTPIVMNFENQPISVTDIPFPSVTICPPGKISKSLYDFDGEVREIEENGVYDNASDNFLAAVQLCQIMFKFSKHYDIALPRKRHSLSYALVVENVSVSMENFIGKCEFDDKDSLVYLLQYVMTDMGLCVNFNMLQKHRMLRKGSFPVNDPFIFLRGRYLRSGYDDNGRPINFKALAKVQNVTSDTTSTTHPRRFQRRFVSKTLNETNVWSPEGGYTTMDSRGRIPFRGLGVGRYTAFNLVLTGHKNDLSDTCDDSRPRGHRVVLHSPADYPQMINSVVIPFEHVTQLAVKPLVVRTSPELRRYLPEKRKCFFGDERYLKYFLIYTQNNCEIECLSNYTLDRCGCVKFNMMRSEQMKVCETNQFPCLHNAISEFVKIDNPLRRIYFGKAPKLNAFSYRSKCNCLPSCTTYQYDFELLKQGFQSGGNIDGISADFLGTLSIFFKEPQFIAMVRSELYGLTDFVANCGGLLGLFTGTSLLSLIEIAYFCFVRPWNRRKRRLSRVSDLSVPHSIAMCRNIFSN</sequence>
<evidence type="ECO:0000256" key="10">
    <source>
        <dbReference type="ARBA" id="ARBA00023201"/>
    </source>
</evidence>
<keyword evidence="5 12" id="KW-0812">Transmembrane</keyword>
<dbReference type="PRINTS" id="PR01078">
    <property type="entry name" value="AMINACHANNEL"/>
</dbReference>
<comment type="subcellular location">
    <subcellularLocation>
        <location evidence="1">Membrane</location>
        <topology evidence="1">Multi-pass membrane protein</topology>
    </subcellularLocation>
</comment>
<comment type="similarity">
    <text evidence="2 12">Belongs to the amiloride-sensitive sodium channel (TC 1.A.6) family.</text>
</comment>
<reference evidence="14" key="2">
    <citation type="submission" date="2025-05" db="UniProtKB">
        <authorList>
            <consortium name="EnsemblMetazoa"/>
        </authorList>
    </citation>
    <scope>IDENTIFICATION</scope>
    <source>
        <strain evidence="14">Foshan</strain>
    </source>
</reference>
<keyword evidence="7" id="KW-0915">Sodium</keyword>